<proteinExistence type="predicted"/>
<name>A0A8X6L1X2_TRICU</name>
<comment type="caution">
    <text evidence="1">The sequence shown here is derived from an EMBL/GenBank/DDBJ whole genome shotgun (WGS) entry which is preliminary data.</text>
</comment>
<sequence>MYQTYEPKSRHLGEECKGKVMDSCVATPLRAIYMNKKSALEDSVIAQYEKLGPMVSEEMKPRKKEIKTGIQFGICDLELYDDAPEDNDLDAIKQMILFTLIVF</sequence>
<accession>A0A8X6L1X2</accession>
<protein>
    <submittedName>
        <fullName evidence="1">Uncharacterized protein</fullName>
    </submittedName>
</protein>
<evidence type="ECO:0000313" key="1">
    <source>
        <dbReference type="EMBL" id="GFQ93439.1"/>
    </source>
</evidence>
<dbReference type="EMBL" id="BMAO01014189">
    <property type="protein sequence ID" value="GFQ93439.1"/>
    <property type="molecule type" value="Genomic_DNA"/>
</dbReference>
<dbReference type="Proteomes" id="UP000887116">
    <property type="component" value="Unassembled WGS sequence"/>
</dbReference>
<gene>
    <name evidence="1" type="ORF">TNCT_407611</name>
</gene>
<organism evidence="1 2">
    <name type="scientific">Trichonephila clavata</name>
    <name type="common">Joro spider</name>
    <name type="synonym">Nephila clavata</name>
    <dbReference type="NCBI Taxonomy" id="2740835"/>
    <lineage>
        <taxon>Eukaryota</taxon>
        <taxon>Metazoa</taxon>
        <taxon>Ecdysozoa</taxon>
        <taxon>Arthropoda</taxon>
        <taxon>Chelicerata</taxon>
        <taxon>Arachnida</taxon>
        <taxon>Araneae</taxon>
        <taxon>Araneomorphae</taxon>
        <taxon>Entelegynae</taxon>
        <taxon>Araneoidea</taxon>
        <taxon>Nephilidae</taxon>
        <taxon>Trichonephila</taxon>
    </lineage>
</organism>
<reference evidence="1" key="1">
    <citation type="submission" date="2020-07" db="EMBL/GenBank/DDBJ databases">
        <title>Multicomponent nature underlies the extraordinary mechanical properties of spider dragline silk.</title>
        <authorList>
            <person name="Kono N."/>
            <person name="Nakamura H."/>
            <person name="Mori M."/>
            <person name="Yoshida Y."/>
            <person name="Ohtoshi R."/>
            <person name="Malay A.D."/>
            <person name="Moran D.A.P."/>
            <person name="Tomita M."/>
            <person name="Numata K."/>
            <person name="Arakawa K."/>
        </authorList>
    </citation>
    <scope>NUCLEOTIDE SEQUENCE</scope>
</reference>
<dbReference type="AlphaFoldDB" id="A0A8X6L1X2"/>
<evidence type="ECO:0000313" key="2">
    <source>
        <dbReference type="Proteomes" id="UP000887116"/>
    </source>
</evidence>
<keyword evidence="2" id="KW-1185">Reference proteome</keyword>